<accession>A0ABY3YLT3</accession>
<protein>
    <recommendedName>
        <fullName evidence="3">Lipoprotein</fullName>
    </recommendedName>
</protein>
<evidence type="ECO:0000313" key="2">
    <source>
        <dbReference type="Proteomes" id="UP000829476"/>
    </source>
</evidence>
<name>A0ABY3YLT3_9FLAO</name>
<proteinExistence type="predicted"/>
<evidence type="ECO:0008006" key="3">
    <source>
        <dbReference type="Google" id="ProtNLM"/>
    </source>
</evidence>
<organism evidence="1 2">
    <name type="scientific">Zhouia spongiae</name>
    <dbReference type="NCBI Taxonomy" id="2202721"/>
    <lineage>
        <taxon>Bacteria</taxon>
        <taxon>Pseudomonadati</taxon>
        <taxon>Bacteroidota</taxon>
        <taxon>Flavobacteriia</taxon>
        <taxon>Flavobacteriales</taxon>
        <taxon>Flavobacteriaceae</taxon>
        <taxon>Zhouia</taxon>
    </lineage>
</organism>
<keyword evidence="2" id="KW-1185">Reference proteome</keyword>
<gene>
    <name evidence="1" type="ORF">MQE36_16185</name>
</gene>
<dbReference type="RefSeq" id="WP_242937012.1">
    <property type="nucleotide sequence ID" value="NZ_CP094326.1"/>
</dbReference>
<dbReference type="PROSITE" id="PS51257">
    <property type="entry name" value="PROKAR_LIPOPROTEIN"/>
    <property type="match status" value="1"/>
</dbReference>
<evidence type="ECO:0000313" key="1">
    <source>
        <dbReference type="EMBL" id="UNY98606.1"/>
    </source>
</evidence>
<dbReference type="Proteomes" id="UP000829476">
    <property type="component" value="Chromosome"/>
</dbReference>
<dbReference type="EMBL" id="CP094326">
    <property type="protein sequence ID" value="UNY98606.1"/>
    <property type="molecule type" value="Genomic_DNA"/>
</dbReference>
<sequence>MRILLYILLSVTLFSCVRNDKEKTHKTNTNGALEISDVNEEEAVEAAATITEPIKKVINVDPSVFKSILENVKTKTLPLTDTTNFDTFKDDKFLSKQEVEALQLENIYPDFYKEGHNYKVVASYKIEDFKNFHALVVTVLKGEHEMETILINYDLNGKILDQRVIAYDEIAEGYGKIESKITHDFILKINTFKYENDTRQVLWTFRIDTVTGNIVATESSNSSFVEYVLEHQTDINRLNIKEELVTTQTFFDNPENIVLLIPEIEDEGEGFFELNSHIFLVDNATKTINTKFYESYQTSGWVSDAIELRSIEINKEFYPVTDSTTAFAVKTTFIGLSRANPYQRETISLFVKSGDSLKKVLDNYTINEFSGQYDGDCIGEFLNEEKALSMFQEKNNGYYDILVAHTITETIEFKDENGDCDSKDTVTNKASVLKFDGKTYK</sequence>
<reference evidence="1 2" key="1">
    <citation type="journal article" date="2018" name="Int. J. Syst. Evol. Microbiol.">
        <title>Zhouia spongiae sp. nov., isolated from a marine sponge.</title>
        <authorList>
            <person name="Zhuang L."/>
            <person name="Lin B."/>
            <person name="Qin F."/>
            <person name="Luo L."/>
        </authorList>
    </citation>
    <scope>NUCLEOTIDE SEQUENCE [LARGE SCALE GENOMIC DNA]</scope>
    <source>
        <strain evidence="1 2">HN-Y44</strain>
    </source>
</reference>